<keyword evidence="8" id="KW-1185">Reference proteome</keyword>
<feature type="transmembrane region" description="Helical" evidence="5">
    <location>
        <begin position="190"/>
        <end position="208"/>
    </location>
</feature>
<dbReference type="OrthoDB" id="239604at2157"/>
<feature type="transmembrane region" description="Helical" evidence="5">
    <location>
        <begin position="6"/>
        <end position="22"/>
    </location>
</feature>
<dbReference type="InterPro" id="IPR050638">
    <property type="entry name" value="AA-Vitamin_Transporters"/>
</dbReference>
<reference evidence="8" key="1">
    <citation type="submission" date="2016-10" db="EMBL/GenBank/DDBJ databases">
        <authorList>
            <person name="Varghese N."/>
            <person name="Submissions S."/>
        </authorList>
    </citation>
    <scope>NUCLEOTIDE SEQUENCE [LARGE SCALE GENOMIC DNA]</scope>
    <source>
        <strain evidence="8">CGMCC 1.10119</strain>
    </source>
</reference>
<feature type="transmembrane region" description="Helical" evidence="5">
    <location>
        <begin position="274"/>
        <end position="292"/>
    </location>
</feature>
<dbReference type="RefSeq" id="WP_089698802.1">
    <property type="nucleotide sequence ID" value="NZ_FNHL01000004.1"/>
</dbReference>
<keyword evidence="3 5" id="KW-1133">Transmembrane helix</keyword>
<evidence type="ECO:0000256" key="4">
    <source>
        <dbReference type="ARBA" id="ARBA00023136"/>
    </source>
</evidence>
<dbReference type="PANTHER" id="PTHR32322">
    <property type="entry name" value="INNER MEMBRANE TRANSPORTER"/>
    <property type="match status" value="1"/>
</dbReference>
<dbReference type="AlphaFoldDB" id="A0A1G9XN66"/>
<keyword evidence="4 5" id="KW-0472">Membrane</keyword>
<dbReference type="InterPro" id="IPR037185">
    <property type="entry name" value="EmrE-like"/>
</dbReference>
<evidence type="ECO:0000259" key="6">
    <source>
        <dbReference type="Pfam" id="PF00892"/>
    </source>
</evidence>
<dbReference type="GO" id="GO:0016020">
    <property type="term" value="C:membrane"/>
    <property type="evidence" value="ECO:0007669"/>
    <property type="project" value="UniProtKB-SubCell"/>
</dbReference>
<name>A0A1G9XN66_9EURY</name>
<evidence type="ECO:0000256" key="1">
    <source>
        <dbReference type="ARBA" id="ARBA00004141"/>
    </source>
</evidence>
<dbReference type="SUPFAM" id="SSF103481">
    <property type="entry name" value="Multidrug resistance efflux transporter EmrE"/>
    <property type="match status" value="2"/>
</dbReference>
<protein>
    <submittedName>
        <fullName evidence="7">Uncharacterized membrane protein</fullName>
    </submittedName>
</protein>
<gene>
    <name evidence="7" type="ORF">SAMN04487949_3064</name>
</gene>
<feature type="transmembrane region" description="Helical" evidence="5">
    <location>
        <begin position="109"/>
        <end position="140"/>
    </location>
</feature>
<proteinExistence type="predicted"/>
<sequence>MDPGILYSLVAALLWGVQIVALKRYFDGYSAYALPVLINGFAALTFAPFAVATTSPAELPSLATFTPVAIGAILLTVVAIGGAFITFLQALEIGEVSYVAPINKLAPVFVLPIEVALLGAVLGPLELAGVGVATLAVYVANYEPGELVEPIKRAAYSKPAQLALLSAAGWGVGDVGKRVALQELALPPQLWVPLLEVGVVLVLLPVAFRKLPSWSQLRPDLPKFLALGALVASAEFVTSLAFGLIPASIASPVINTQAVVAVVLGGLLLGEENLGIRLVAALLAVAGVGLLAL</sequence>
<dbReference type="Pfam" id="PF00892">
    <property type="entry name" value="EamA"/>
    <property type="match status" value="2"/>
</dbReference>
<feature type="transmembrane region" description="Helical" evidence="5">
    <location>
        <begin position="249"/>
        <end position="269"/>
    </location>
</feature>
<feature type="domain" description="EamA" evidence="6">
    <location>
        <begin position="3"/>
        <end position="141"/>
    </location>
</feature>
<organism evidence="7 8">
    <name type="scientific">Halogranum gelatinilyticum</name>
    <dbReference type="NCBI Taxonomy" id="660521"/>
    <lineage>
        <taxon>Archaea</taxon>
        <taxon>Methanobacteriati</taxon>
        <taxon>Methanobacteriota</taxon>
        <taxon>Stenosarchaea group</taxon>
        <taxon>Halobacteria</taxon>
        <taxon>Halobacteriales</taxon>
        <taxon>Haloferacaceae</taxon>
    </lineage>
</organism>
<accession>A0A1G9XN66</accession>
<evidence type="ECO:0000313" key="8">
    <source>
        <dbReference type="Proteomes" id="UP000199451"/>
    </source>
</evidence>
<feature type="transmembrane region" description="Helical" evidence="5">
    <location>
        <begin position="224"/>
        <end position="243"/>
    </location>
</feature>
<evidence type="ECO:0000256" key="2">
    <source>
        <dbReference type="ARBA" id="ARBA00022692"/>
    </source>
</evidence>
<evidence type="ECO:0000256" key="5">
    <source>
        <dbReference type="SAM" id="Phobius"/>
    </source>
</evidence>
<dbReference type="STRING" id="660521.SAMN04487949_3064"/>
<comment type="subcellular location">
    <subcellularLocation>
        <location evidence="1">Membrane</location>
        <topology evidence="1">Multi-pass membrane protein</topology>
    </subcellularLocation>
</comment>
<feature type="transmembrane region" description="Helical" evidence="5">
    <location>
        <begin position="29"/>
        <end position="52"/>
    </location>
</feature>
<evidence type="ECO:0000313" key="7">
    <source>
        <dbReference type="EMBL" id="SDM98309.1"/>
    </source>
</evidence>
<feature type="domain" description="EamA" evidence="6">
    <location>
        <begin position="161"/>
        <end position="291"/>
    </location>
</feature>
<dbReference type="Proteomes" id="UP000199451">
    <property type="component" value="Unassembled WGS sequence"/>
</dbReference>
<feature type="transmembrane region" description="Helical" evidence="5">
    <location>
        <begin position="64"/>
        <end position="88"/>
    </location>
</feature>
<dbReference type="InterPro" id="IPR000620">
    <property type="entry name" value="EamA_dom"/>
</dbReference>
<evidence type="ECO:0000256" key="3">
    <source>
        <dbReference type="ARBA" id="ARBA00022989"/>
    </source>
</evidence>
<dbReference type="PANTHER" id="PTHR32322:SF2">
    <property type="entry name" value="EAMA DOMAIN-CONTAINING PROTEIN"/>
    <property type="match status" value="1"/>
</dbReference>
<dbReference type="EMBL" id="FNHL01000004">
    <property type="protein sequence ID" value="SDM98309.1"/>
    <property type="molecule type" value="Genomic_DNA"/>
</dbReference>
<keyword evidence="2 5" id="KW-0812">Transmembrane</keyword>